<feature type="transmembrane region" description="Helical" evidence="11">
    <location>
        <begin position="546"/>
        <end position="567"/>
    </location>
</feature>
<evidence type="ECO:0000259" key="14">
    <source>
        <dbReference type="Pfam" id="PF16178"/>
    </source>
</evidence>
<dbReference type="InterPro" id="IPR036322">
    <property type="entry name" value="WD40_repeat_dom_sf"/>
</dbReference>
<feature type="transmembrane region" description="Helical" evidence="11">
    <location>
        <begin position="502"/>
        <end position="525"/>
    </location>
</feature>
<accession>A0ABQ8MTU8</accession>
<comment type="similarity">
    <text evidence="2 11">Belongs to the anoctamin family.</text>
</comment>
<keyword evidence="5 11" id="KW-0812">Transmembrane</keyword>
<dbReference type="PANTHER" id="PTHR12308:SF21">
    <property type="entry name" value="ANOCTAMIN-6"/>
    <property type="match status" value="1"/>
</dbReference>
<dbReference type="InterPro" id="IPR001680">
    <property type="entry name" value="WD40_rpt"/>
</dbReference>
<evidence type="ECO:0000313" key="15">
    <source>
        <dbReference type="EMBL" id="KAI2665621.1"/>
    </source>
</evidence>
<feature type="transmembrane region" description="Helical" evidence="11">
    <location>
        <begin position="866"/>
        <end position="888"/>
    </location>
</feature>
<evidence type="ECO:0000256" key="11">
    <source>
        <dbReference type="RuleBase" id="RU280814"/>
    </source>
</evidence>
<feature type="region of interest" description="Disordered" evidence="12">
    <location>
        <begin position="994"/>
        <end position="1042"/>
    </location>
</feature>
<feature type="repeat" description="WD" evidence="10">
    <location>
        <begin position="1246"/>
        <end position="1288"/>
    </location>
</feature>
<name>A0ABQ8MTU8_LABRO</name>
<dbReference type="Gene3D" id="2.130.10.10">
    <property type="entry name" value="YVTN repeat-like/Quinoprotein amine dehydrogenase"/>
    <property type="match status" value="1"/>
</dbReference>
<evidence type="ECO:0000256" key="6">
    <source>
        <dbReference type="ARBA" id="ARBA00022737"/>
    </source>
</evidence>
<feature type="region of interest" description="Disordered" evidence="12">
    <location>
        <begin position="960"/>
        <end position="982"/>
    </location>
</feature>
<keyword evidence="9" id="KW-0325">Glycoprotein</keyword>
<feature type="domain" description="Anoctamin dimerisation" evidence="14">
    <location>
        <begin position="63"/>
        <end position="284"/>
    </location>
</feature>
<dbReference type="SMART" id="SM00320">
    <property type="entry name" value="WD40"/>
    <property type="match status" value="5"/>
</dbReference>
<evidence type="ECO:0000256" key="2">
    <source>
        <dbReference type="ARBA" id="ARBA00009671"/>
    </source>
</evidence>
<dbReference type="PROSITE" id="PS50082">
    <property type="entry name" value="WD_REPEATS_2"/>
    <property type="match status" value="3"/>
</dbReference>
<feature type="domain" description="Anoctamin transmembrane" evidence="13">
    <location>
        <begin position="287"/>
        <end position="911"/>
    </location>
</feature>
<dbReference type="Proteomes" id="UP000830375">
    <property type="component" value="Unassembled WGS sequence"/>
</dbReference>
<dbReference type="Pfam" id="PF04547">
    <property type="entry name" value="Anoctamin"/>
    <property type="match status" value="1"/>
</dbReference>
<feature type="repeat" description="WD" evidence="10">
    <location>
        <begin position="1332"/>
        <end position="1366"/>
    </location>
</feature>
<keyword evidence="8 11" id="KW-0472">Membrane</keyword>
<feature type="transmembrane region" description="Helical" evidence="11">
    <location>
        <begin position="767"/>
        <end position="787"/>
    </location>
</feature>
<dbReference type="SUPFAM" id="SSF50978">
    <property type="entry name" value="WD40 repeat-like"/>
    <property type="match status" value="1"/>
</dbReference>
<evidence type="ECO:0000256" key="9">
    <source>
        <dbReference type="ARBA" id="ARBA00023180"/>
    </source>
</evidence>
<evidence type="ECO:0000259" key="13">
    <source>
        <dbReference type="Pfam" id="PF04547"/>
    </source>
</evidence>
<dbReference type="EMBL" id="JACTAM010000004">
    <property type="protein sequence ID" value="KAI2665621.1"/>
    <property type="molecule type" value="Genomic_DNA"/>
</dbReference>
<evidence type="ECO:0000313" key="16">
    <source>
        <dbReference type="Proteomes" id="UP000830375"/>
    </source>
</evidence>
<sequence>MSEAEDNDIHELDSEIEEGDVEMNLMTDVVYSEELPTYKSMPKGQAVPKVDRAEFNGNPDSLFFNDGKRRIDFVLVYEDESKNVSEKKRSIVRRRQRRREFFEASLMTMGVELEATQSVKDEKLIYVKVHMPFEVLCTYAEVLHIKLPIQPNDLAPQSSAYSCFTRHFYPSEDVIAKEPDFFTAPFRKDQLNCFYVKDKEQFFMPATRSRMAYYILSRAPYEVKGNVKKFGMNKLLDGGVYKAAYPLHDCRFNVKSKEPDCPNERFLLYNEWAHPKSFYKMQPLDLIRKYFGEKIGIYFAWLGFYTVMLTLAAAVGLGCFIYGYTTRERSTWRQEQTNNDVVKRTVFNNPQGNTGNTGTQGGNIKIGGEIIMCPQCDLDCPYWRLNTTCESSKVSSQTHTNPQRLLWRIRLCIFDNFGTLVFAIFMSVWVTLFLEFWKRYQAELEHDWDTVEFLQQEEQPRPEYEAKCVYERLNPVTQEKREGAVHGLREVHESVMWHRHSVILASVVGVIVYRLAMFITFSLKLRSDLKYTKELEPFKEYVTPQMATSITASIISFIIIMVLNNVYEKVAIWITDFELPRTKTEYENSLTLKMFLFQFVNYYSSCFYIAFFKGKVVGYPGQPVYWFGAFRNEECDPGGCLTELTAQLSIIMTGKAIWNNIQEVLLPWVKNLIFRHCTQVGSEKVIPRWEQDYQLQPIGKLGLFYEYLEMVIQFGFVTLFVASFPLAPLLALFNNLCEIRVDAWKITTQCRRVVPEKAQDIGAWQPILQGIAILAVATNAAIIAFTSDMIPRLVYYWAFSVSPYSDGSNHTMAGFINSSLSVFNINDFSNMSRPDSMPYWFNNITTCRYRDYRNPPGDPNQYELNIYYWHVIAAKLAFMIVVEHIVYFTKFMLSYMIPDVPEALKEQIKRERYLTQVKLHESSIRHFKELMKPVADNLQNEFEESELDLRLCDVIRARRSDDCSSGSPRRGVAKETPDKVELSKEELQRIISEAKEELGDPGDDEEEVDEGVASGLDVSEEASAAPSVSEEIKEEKDKEEDDELAEYGLDNYDEEDIATSNLGDSLAGLTVFGTNEEDPYITIKDTDQYEREDFQIKATDNLILAGRAEKDCCNLEVYVFNSEEDSLYVHHDILLPAYPLCVEWLNFDPNPEEGQGNYAAVGNMTPVIDVWDLDVVDCLEPAFSLGTKQKKKKKKAKKAAEPVEGHTDAVMDLSWNRLVRNVLASGSADETVILWDMEKGKPAATLTKHTDKVQTLNFHPFEAQTLISGSYDKSAILYDCRSPNDSHRIWRFSGQVERVIWDHFSPCNFLASTEDGFIYCLDARSDKPVFTLRAHDGEVSGMDLSSQIRGCLVTSSADKHVKIWDILGNKPTLIHSRDMKMGVLFCGSCCPDQPFVYVFGGQKDGLRVWDISDVAAVKEAFGGRERLVANTVSGASGSDMDVS</sequence>
<feature type="transmembrane region" description="Helical" evidence="11">
    <location>
        <begin position="298"/>
        <end position="324"/>
    </location>
</feature>
<feature type="transmembrane region" description="Helical" evidence="11">
    <location>
        <begin position="710"/>
        <end position="733"/>
    </location>
</feature>
<keyword evidence="3" id="KW-1003">Cell membrane</keyword>
<organism evidence="15 16">
    <name type="scientific">Labeo rohita</name>
    <name type="common">Indian major carp</name>
    <name type="synonym">Cyprinus rohita</name>
    <dbReference type="NCBI Taxonomy" id="84645"/>
    <lineage>
        <taxon>Eukaryota</taxon>
        <taxon>Metazoa</taxon>
        <taxon>Chordata</taxon>
        <taxon>Craniata</taxon>
        <taxon>Vertebrata</taxon>
        <taxon>Euteleostomi</taxon>
        <taxon>Actinopterygii</taxon>
        <taxon>Neopterygii</taxon>
        <taxon>Teleostei</taxon>
        <taxon>Ostariophysi</taxon>
        <taxon>Cypriniformes</taxon>
        <taxon>Cyprinidae</taxon>
        <taxon>Labeoninae</taxon>
        <taxon>Labeonini</taxon>
        <taxon>Labeo</taxon>
    </lineage>
</organism>
<evidence type="ECO:0000256" key="8">
    <source>
        <dbReference type="ARBA" id="ARBA00023136"/>
    </source>
</evidence>
<comment type="caution">
    <text evidence="15">The sequence shown here is derived from an EMBL/GenBank/DDBJ whole genome shotgun (WGS) entry which is preliminary data.</text>
</comment>
<feature type="compositionally biased region" description="Acidic residues" evidence="12">
    <location>
        <begin position="999"/>
        <end position="1010"/>
    </location>
</feature>
<dbReference type="InterPro" id="IPR015943">
    <property type="entry name" value="WD40/YVTN_repeat-like_dom_sf"/>
</dbReference>
<gene>
    <name evidence="15" type="ORF">H4Q32_021966</name>
</gene>
<reference evidence="15 16" key="1">
    <citation type="submission" date="2022-01" db="EMBL/GenBank/DDBJ databases">
        <title>A high-quality chromosome-level genome assembly of rohu carp, Labeo rohita.</title>
        <authorList>
            <person name="Arick M.A. II"/>
            <person name="Hsu C.-Y."/>
            <person name="Magbanua Z."/>
            <person name="Pechanova O."/>
            <person name="Grover C."/>
            <person name="Miller E."/>
            <person name="Thrash A."/>
            <person name="Ezzel L."/>
            <person name="Alam S."/>
            <person name="Benzie J."/>
            <person name="Hamilton M."/>
            <person name="Karsi A."/>
            <person name="Lawrence M.L."/>
            <person name="Peterson D.G."/>
        </authorList>
    </citation>
    <scope>NUCLEOTIDE SEQUENCE [LARGE SCALE GENOMIC DNA]</scope>
    <source>
        <strain evidence="16">BAU-BD-2019</strain>
        <tissue evidence="15">Blood</tissue>
    </source>
</reference>
<dbReference type="PROSITE" id="PS00678">
    <property type="entry name" value="WD_REPEATS_1"/>
    <property type="match status" value="2"/>
</dbReference>
<feature type="compositionally biased region" description="Basic and acidic residues" evidence="12">
    <location>
        <begin position="972"/>
        <end position="982"/>
    </location>
</feature>
<comment type="subcellular location">
    <subcellularLocation>
        <location evidence="1">Cell membrane</location>
        <topology evidence="1">Multi-pass membrane protein</topology>
    </subcellularLocation>
    <subcellularLocation>
        <location evidence="11">Membrane</location>
        <topology evidence="11">Multi-pass membrane protein</topology>
    </subcellularLocation>
</comment>
<keyword evidence="16" id="KW-1185">Reference proteome</keyword>
<protein>
    <recommendedName>
        <fullName evidence="11">Anoctamin</fullName>
    </recommendedName>
</protein>
<proteinExistence type="inferred from homology"/>
<dbReference type="Pfam" id="PF00400">
    <property type="entry name" value="WD40"/>
    <property type="match status" value="3"/>
</dbReference>
<dbReference type="InterPro" id="IPR049452">
    <property type="entry name" value="Anoctamin_TM"/>
</dbReference>
<evidence type="ECO:0000256" key="5">
    <source>
        <dbReference type="ARBA" id="ARBA00022692"/>
    </source>
</evidence>
<dbReference type="Pfam" id="PF16178">
    <property type="entry name" value="Anoct_dimer"/>
    <property type="match status" value="1"/>
</dbReference>
<evidence type="ECO:0000256" key="10">
    <source>
        <dbReference type="PROSITE-ProRule" id="PRU00221"/>
    </source>
</evidence>
<evidence type="ECO:0000256" key="1">
    <source>
        <dbReference type="ARBA" id="ARBA00004651"/>
    </source>
</evidence>
<dbReference type="PANTHER" id="PTHR12308">
    <property type="entry name" value="ANOCTAMIN"/>
    <property type="match status" value="1"/>
</dbReference>
<dbReference type="InterPro" id="IPR019775">
    <property type="entry name" value="WD40_repeat_CS"/>
</dbReference>
<keyword evidence="4 10" id="KW-0853">WD repeat</keyword>
<evidence type="ECO:0000256" key="7">
    <source>
        <dbReference type="ARBA" id="ARBA00022989"/>
    </source>
</evidence>
<keyword evidence="6" id="KW-0677">Repeat</keyword>
<feature type="repeat" description="WD" evidence="10">
    <location>
        <begin position="1203"/>
        <end position="1245"/>
    </location>
</feature>
<comment type="caution">
    <text evidence="11">Lacks conserved residue(s) required for the propagation of feature annotation.</text>
</comment>
<dbReference type="InterPro" id="IPR032394">
    <property type="entry name" value="Anoct_dimer"/>
</dbReference>
<dbReference type="PROSITE" id="PS50294">
    <property type="entry name" value="WD_REPEATS_REGION"/>
    <property type="match status" value="2"/>
</dbReference>
<dbReference type="InterPro" id="IPR007632">
    <property type="entry name" value="Anoctamin"/>
</dbReference>
<evidence type="ECO:0000256" key="4">
    <source>
        <dbReference type="ARBA" id="ARBA00022574"/>
    </source>
</evidence>
<evidence type="ECO:0000256" key="3">
    <source>
        <dbReference type="ARBA" id="ARBA00022475"/>
    </source>
</evidence>
<feature type="transmembrane region" description="Helical" evidence="11">
    <location>
        <begin position="413"/>
        <end position="434"/>
    </location>
</feature>
<evidence type="ECO:0000256" key="12">
    <source>
        <dbReference type="SAM" id="MobiDB-lite"/>
    </source>
</evidence>
<keyword evidence="7 11" id="KW-1133">Transmembrane helix</keyword>